<dbReference type="InterPro" id="IPR052382">
    <property type="entry name" value="ABHD10_acyl-thioesterase"/>
</dbReference>
<name>A0A645BJ53_9ZZZZ</name>
<dbReference type="SUPFAM" id="SSF53474">
    <property type="entry name" value="alpha/beta-Hydrolases"/>
    <property type="match status" value="1"/>
</dbReference>
<dbReference type="Gene3D" id="3.40.50.1820">
    <property type="entry name" value="alpha/beta hydrolase"/>
    <property type="match status" value="1"/>
</dbReference>
<accession>A0A645BJ53</accession>
<comment type="caution">
    <text evidence="3">The sequence shown here is derived from an EMBL/GenBank/DDBJ whole genome shotgun (WGS) entry which is preliminary data.</text>
</comment>
<sequence>MGVRALQKFFISGEKSKLLVALHEPPNENLNAALIICHGFRGSMDGGGRAVKLAERAAALGFTVIRFAFTPVQSLSSQIEELSAVVDYCRCNVCSKVILLGRSMGGSCSLAFAALDERIAGLCLWATPSNLFETFQMSLGDNYKLLIEGKTVELNDEYGNLVMKPNFIEDFKSYDLLDCIKNIKSPVLIIHGSQDEVVSLQQARQMWHYANNPKQLVIIEGGDHQLSKHADFAADNVLEWLKHHFL</sequence>
<proteinExistence type="predicted"/>
<feature type="domain" description="Acetyl xylan esterase" evidence="2">
    <location>
        <begin position="95"/>
        <end position="244"/>
    </location>
</feature>
<evidence type="ECO:0000313" key="3">
    <source>
        <dbReference type="EMBL" id="MPM65387.1"/>
    </source>
</evidence>
<evidence type="ECO:0000259" key="2">
    <source>
        <dbReference type="Pfam" id="PF05448"/>
    </source>
</evidence>
<dbReference type="AlphaFoldDB" id="A0A645BJ53"/>
<evidence type="ECO:0000256" key="1">
    <source>
        <dbReference type="ARBA" id="ARBA00022801"/>
    </source>
</evidence>
<organism evidence="3">
    <name type="scientific">bioreactor metagenome</name>
    <dbReference type="NCBI Taxonomy" id="1076179"/>
    <lineage>
        <taxon>unclassified sequences</taxon>
        <taxon>metagenomes</taxon>
        <taxon>ecological metagenomes</taxon>
    </lineage>
</organism>
<dbReference type="GO" id="GO:0004553">
    <property type="term" value="F:hydrolase activity, hydrolyzing O-glycosyl compounds"/>
    <property type="evidence" value="ECO:0007669"/>
    <property type="project" value="TreeGrafter"/>
</dbReference>
<dbReference type="InterPro" id="IPR008391">
    <property type="entry name" value="AXE1_dom"/>
</dbReference>
<dbReference type="PANTHER" id="PTHR16138">
    <property type="entry name" value="MYCOPHENOLIC ACID ACYL-GLUCURONIDE ESTERASE, MITOCHONDRIAL"/>
    <property type="match status" value="1"/>
</dbReference>
<reference evidence="3" key="1">
    <citation type="submission" date="2019-08" db="EMBL/GenBank/DDBJ databases">
        <authorList>
            <person name="Kucharzyk K."/>
            <person name="Murdoch R.W."/>
            <person name="Higgins S."/>
            <person name="Loffler F."/>
        </authorList>
    </citation>
    <scope>NUCLEOTIDE SEQUENCE</scope>
</reference>
<protein>
    <recommendedName>
        <fullName evidence="2">Acetyl xylan esterase domain-containing protein</fullName>
    </recommendedName>
</protein>
<dbReference type="PANTHER" id="PTHR16138:SF7">
    <property type="entry name" value="PALMITOYL-PROTEIN THIOESTERASE ABHD10, MITOCHONDRIAL"/>
    <property type="match status" value="1"/>
</dbReference>
<keyword evidence="1" id="KW-0378">Hydrolase</keyword>
<dbReference type="Pfam" id="PF05448">
    <property type="entry name" value="AXE1"/>
    <property type="match status" value="1"/>
</dbReference>
<dbReference type="EMBL" id="VSSQ01020487">
    <property type="protein sequence ID" value="MPM65387.1"/>
    <property type="molecule type" value="Genomic_DNA"/>
</dbReference>
<gene>
    <name evidence="3" type="ORF">SDC9_112283</name>
</gene>
<dbReference type="InterPro" id="IPR029058">
    <property type="entry name" value="AB_hydrolase_fold"/>
</dbReference>